<sequence length="363" mass="38672">MKIIDCLISAFSHLHNPRPVAAVAVVALLTSASLGHAEKASPLVLPVIKQEYPGKPKNIRLVYLNLAKVGGRTVDQPLLLDTGSAGMTVDCAVVLPAEMCSSDGIKIDKVTQIDGITVTTQELVAHYGTYDEYGNLAYAVVQMGSSDAVAVTQKPIAFLIRTKKVRRSDGEIVGGRLWPKGIIGISPIGAIDDAGSIRSPLAEVDAPAGLNRGYTVGGLGGTWDTCTIEDRNCPEVPALSIGLAPDMGDDWKFAATARADNRFNFPTLTACLSFGETTSCKPTLFDTGNSTIVVAGAGGKPLKKGVPVKVISLKKWEFETRYSPEVEFAEGLDHHIVGIRFFEENRLAVDLDRERIGLALGAE</sequence>
<accession>C8S5K5</accession>
<reference evidence="1 2" key="1">
    <citation type="submission" date="2009-08" db="EMBL/GenBank/DDBJ databases">
        <title>The draft genome of Rhodobacter sp. SW2.</title>
        <authorList>
            <consortium name="US DOE Joint Genome Institute (JGI-PGF)"/>
            <person name="Lucas S."/>
            <person name="Copeland A."/>
            <person name="Lapidus A."/>
            <person name="Glavina del Rio T."/>
            <person name="Tice H."/>
            <person name="Bruce D."/>
            <person name="Goodwin L."/>
            <person name="Pitluck S."/>
            <person name="Larimer F."/>
            <person name="Land M.L."/>
            <person name="Hauser L."/>
            <person name="Emerson D."/>
        </authorList>
    </citation>
    <scope>NUCLEOTIDE SEQUENCE [LARGE SCALE GENOMIC DNA]</scope>
    <source>
        <strain evidence="1 2">SW2</strain>
    </source>
</reference>
<proteinExistence type="predicted"/>
<name>C8S5K5_9RHOB</name>
<evidence type="ECO:0000313" key="1">
    <source>
        <dbReference type="EMBL" id="EEW23738.1"/>
    </source>
</evidence>
<dbReference type="STRING" id="371731.Rsw2DRAFT_3334"/>
<evidence type="ECO:0008006" key="3">
    <source>
        <dbReference type="Google" id="ProtNLM"/>
    </source>
</evidence>
<dbReference type="AlphaFoldDB" id="C8S5K5"/>
<gene>
    <name evidence="1" type="ORF">Rsw2DRAFT_3334</name>
</gene>
<evidence type="ECO:0000313" key="2">
    <source>
        <dbReference type="Proteomes" id="UP000010121"/>
    </source>
</evidence>
<dbReference type="RefSeq" id="WP_008033107.1">
    <property type="nucleotide sequence ID" value="NZ_ACYY01000036.1"/>
</dbReference>
<dbReference type="eggNOG" id="ENOG5031A25">
    <property type="taxonomic scope" value="Bacteria"/>
</dbReference>
<organism evidence="1 2">
    <name type="scientific">Rhodobacter ferrooxidans</name>
    <dbReference type="NCBI Taxonomy" id="371731"/>
    <lineage>
        <taxon>Bacteria</taxon>
        <taxon>Pseudomonadati</taxon>
        <taxon>Pseudomonadota</taxon>
        <taxon>Alphaproteobacteria</taxon>
        <taxon>Rhodobacterales</taxon>
        <taxon>Rhodobacter group</taxon>
        <taxon>Rhodobacter</taxon>
    </lineage>
</organism>
<dbReference type="Proteomes" id="UP000010121">
    <property type="component" value="Unassembled WGS sequence"/>
</dbReference>
<keyword evidence="2" id="KW-1185">Reference proteome</keyword>
<dbReference type="EMBL" id="ACYY01000036">
    <property type="protein sequence ID" value="EEW23738.1"/>
    <property type="molecule type" value="Genomic_DNA"/>
</dbReference>
<comment type="caution">
    <text evidence="1">The sequence shown here is derived from an EMBL/GenBank/DDBJ whole genome shotgun (WGS) entry which is preliminary data.</text>
</comment>
<protein>
    <recommendedName>
        <fullName evidence="3">Peptidase A2 domain-containing protein</fullName>
    </recommendedName>
</protein>
<dbReference type="OrthoDB" id="8061046at2"/>